<keyword evidence="1 5" id="KW-0489">Methyltransferase</keyword>
<evidence type="ECO:0000313" key="9">
    <source>
        <dbReference type="Proteomes" id="UP001149142"/>
    </source>
</evidence>
<dbReference type="Proteomes" id="UP001149142">
    <property type="component" value="Unassembled WGS sequence"/>
</dbReference>
<feature type="binding site" evidence="5">
    <location>
        <position position="153"/>
    </location>
    <ligand>
        <name>S-adenosyl-L-methionine</name>
        <dbReference type="ChEBI" id="CHEBI:59789"/>
    </ligand>
</feature>
<dbReference type="Pfam" id="PF05175">
    <property type="entry name" value="MTS"/>
    <property type="match status" value="1"/>
</dbReference>
<dbReference type="InterPro" id="IPR019874">
    <property type="entry name" value="RF_methyltr_PrmC"/>
</dbReference>
<evidence type="ECO:0000259" key="6">
    <source>
        <dbReference type="Pfam" id="PF05175"/>
    </source>
</evidence>
<evidence type="ECO:0000313" key="8">
    <source>
        <dbReference type="EMBL" id="MDA0176888.1"/>
    </source>
</evidence>
<dbReference type="PANTHER" id="PTHR18895">
    <property type="entry name" value="HEMK METHYLTRANSFERASE"/>
    <property type="match status" value="1"/>
</dbReference>
<feature type="domain" description="Release factor glutamine methyltransferase N-terminal" evidence="7">
    <location>
        <begin position="36"/>
        <end position="76"/>
    </location>
</feature>
<sequence>MKLKDLKHKFHEQLDAIYGKEEVQTFFFMLTEYYDAIKRIDLALNTDLTIEDDFVLKYERALEALKNHEPIQYIIGQTEFYGLPFYVNENTLIPRPETEELVELILSNTNTNSQLEIVEGDHQFNILDIGTGTGCIAISLAKQLPNANVSAVDVSAKALEIANKNAELNQVDINFIENDILKICDSELDSANKFDIIVSNPPYVRQLEKQQMQDNVLNHEPHLALFVDDENPLIFYRAITQFATKNLNPNGELYFEINEYLGKEMMSLLEEFGFKDIQLKQDLFGKDRMVKGTLRI</sequence>
<keyword evidence="2 5" id="KW-0808">Transferase</keyword>
<evidence type="ECO:0000256" key="5">
    <source>
        <dbReference type="HAMAP-Rule" id="MF_02126"/>
    </source>
</evidence>
<comment type="similarity">
    <text evidence="5">Belongs to the protein N5-glutamine methyltransferase family. PrmC subfamily.</text>
</comment>
<evidence type="ECO:0000256" key="2">
    <source>
        <dbReference type="ARBA" id="ARBA00022679"/>
    </source>
</evidence>
<dbReference type="InterPro" id="IPR002052">
    <property type="entry name" value="DNA_methylase_N6_adenine_CS"/>
</dbReference>
<gene>
    <name evidence="5 8" type="primary">prmC</name>
    <name evidence="8" type="ORF">OOZ35_05200</name>
</gene>
<feature type="domain" description="Methyltransferase small" evidence="6">
    <location>
        <begin position="116"/>
        <end position="212"/>
    </location>
</feature>
<comment type="caution">
    <text evidence="8">The sequence shown here is derived from an EMBL/GenBank/DDBJ whole genome shotgun (WGS) entry which is preliminary data.</text>
</comment>
<dbReference type="GO" id="GO:0032259">
    <property type="term" value="P:methylation"/>
    <property type="evidence" value="ECO:0007669"/>
    <property type="project" value="UniProtKB-KW"/>
</dbReference>
<dbReference type="PROSITE" id="PS00092">
    <property type="entry name" value="N6_MTASE"/>
    <property type="match status" value="1"/>
</dbReference>
<feature type="binding site" evidence="5">
    <location>
        <begin position="130"/>
        <end position="134"/>
    </location>
    <ligand>
        <name>S-adenosyl-L-methionine</name>
        <dbReference type="ChEBI" id="CHEBI:59789"/>
    </ligand>
</feature>
<keyword evidence="3 5" id="KW-0949">S-adenosyl-L-methionine</keyword>
<evidence type="ECO:0000259" key="7">
    <source>
        <dbReference type="Pfam" id="PF17827"/>
    </source>
</evidence>
<dbReference type="Gene3D" id="1.10.8.10">
    <property type="entry name" value="DNA helicase RuvA subunit, C-terminal domain"/>
    <property type="match status" value="1"/>
</dbReference>
<dbReference type="InterPro" id="IPR050320">
    <property type="entry name" value="N5-glutamine_MTase"/>
</dbReference>
<dbReference type="PANTHER" id="PTHR18895:SF74">
    <property type="entry name" value="MTRF1L RELEASE FACTOR GLUTAMINE METHYLTRANSFERASE"/>
    <property type="match status" value="1"/>
</dbReference>
<dbReference type="Pfam" id="PF17827">
    <property type="entry name" value="PrmC_N"/>
    <property type="match status" value="1"/>
</dbReference>
<dbReference type="InterPro" id="IPR004556">
    <property type="entry name" value="HemK-like"/>
</dbReference>
<comment type="caution">
    <text evidence="5">Lacks conserved residue(s) required for the propagation of feature annotation.</text>
</comment>
<protein>
    <recommendedName>
        <fullName evidence="5">Release factor glutamine methyltransferase</fullName>
        <shortName evidence="5">RF MTase</shortName>
        <ecNumber evidence="5">2.1.1.297</ecNumber>
    </recommendedName>
    <alternativeName>
        <fullName evidence="5">N5-glutamine methyltransferase PrmC</fullName>
    </alternativeName>
    <alternativeName>
        <fullName evidence="5">Protein-(glutamine-N5) MTase PrmC</fullName>
    </alternativeName>
    <alternativeName>
        <fullName evidence="5">Protein-glutamine N-methyltransferase PrmC</fullName>
    </alternativeName>
</protein>
<dbReference type="InterPro" id="IPR029063">
    <property type="entry name" value="SAM-dependent_MTases_sf"/>
</dbReference>
<evidence type="ECO:0000256" key="3">
    <source>
        <dbReference type="ARBA" id="ARBA00022691"/>
    </source>
</evidence>
<evidence type="ECO:0000256" key="4">
    <source>
        <dbReference type="ARBA" id="ARBA00048391"/>
    </source>
</evidence>
<keyword evidence="9" id="KW-1185">Reference proteome</keyword>
<feature type="binding site" evidence="5">
    <location>
        <begin position="200"/>
        <end position="203"/>
    </location>
    <ligand>
        <name>substrate</name>
    </ligand>
</feature>
<dbReference type="EMBL" id="JAPFGC010000002">
    <property type="protein sequence ID" value="MDA0176888.1"/>
    <property type="molecule type" value="Genomic_DNA"/>
</dbReference>
<evidence type="ECO:0000256" key="1">
    <source>
        <dbReference type="ARBA" id="ARBA00022603"/>
    </source>
</evidence>
<reference evidence="8" key="1">
    <citation type="submission" date="2022-11" db="EMBL/GenBank/DDBJ databases">
        <title>Refractory cell wall polysaccharides provide important carbon source for microbial heterotrophs in the hadal ocean.</title>
        <authorList>
            <person name="Zhu X."/>
        </authorList>
    </citation>
    <scope>NUCLEOTIDE SEQUENCE</scope>
    <source>
        <strain evidence="8">MTRN7</strain>
    </source>
</reference>
<dbReference type="RefSeq" id="WP_270005240.1">
    <property type="nucleotide sequence ID" value="NZ_JAPFGC010000002.1"/>
</dbReference>
<dbReference type="EC" id="2.1.1.297" evidence="5"/>
<comment type="function">
    <text evidence="5">Methylates the class 1 translation termination release factors RF1/PrfA and RF2/PrfB on the glutamine residue of the universally conserved GGQ motif.</text>
</comment>
<dbReference type="GO" id="GO:0102559">
    <property type="term" value="F:peptide chain release factor N(5)-glutamine methyltransferase activity"/>
    <property type="evidence" value="ECO:0007669"/>
    <property type="project" value="UniProtKB-EC"/>
</dbReference>
<accession>A0ABT4RYK3</accession>
<dbReference type="SUPFAM" id="SSF53335">
    <property type="entry name" value="S-adenosyl-L-methionine-dependent methyltransferases"/>
    <property type="match status" value="1"/>
</dbReference>
<dbReference type="InterPro" id="IPR040758">
    <property type="entry name" value="PrmC_N"/>
</dbReference>
<comment type="catalytic activity">
    <reaction evidence="4 5">
        <text>L-glutaminyl-[peptide chain release factor] + S-adenosyl-L-methionine = N(5)-methyl-L-glutaminyl-[peptide chain release factor] + S-adenosyl-L-homocysteine + H(+)</text>
        <dbReference type="Rhea" id="RHEA:42896"/>
        <dbReference type="Rhea" id="RHEA-COMP:10271"/>
        <dbReference type="Rhea" id="RHEA-COMP:10272"/>
        <dbReference type="ChEBI" id="CHEBI:15378"/>
        <dbReference type="ChEBI" id="CHEBI:30011"/>
        <dbReference type="ChEBI" id="CHEBI:57856"/>
        <dbReference type="ChEBI" id="CHEBI:59789"/>
        <dbReference type="ChEBI" id="CHEBI:61891"/>
        <dbReference type="EC" id="2.1.1.297"/>
    </reaction>
</comment>
<dbReference type="NCBIfam" id="TIGR00536">
    <property type="entry name" value="hemK_fam"/>
    <property type="match status" value="1"/>
</dbReference>
<dbReference type="Gene3D" id="3.40.50.150">
    <property type="entry name" value="Vaccinia Virus protein VP39"/>
    <property type="match status" value="1"/>
</dbReference>
<dbReference type="InterPro" id="IPR007848">
    <property type="entry name" value="Small_mtfrase_dom"/>
</dbReference>
<proteinExistence type="inferred from homology"/>
<organism evidence="8 9">
    <name type="scientific">Mesoflavibacter profundi</name>
    <dbReference type="NCBI Taxonomy" id="2708110"/>
    <lineage>
        <taxon>Bacteria</taxon>
        <taxon>Pseudomonadati</taxon>
        <taxon>Bacteroidota</taxon>
        <taxon>Flavobacteriia</taxon>
        <taxon>Flavobacteriales</taxon>
        <taxon>Flavobacteriaceae</taxon>
        <taxon>Mesoflavibacter</taxon>
    </lineage>
</organism>
<feature type="binding site" evidence="5">
    <location>
        <position position="200"/>
    </location>
    <ligand>
        <name>S-adenosyl-L-methionine</name>
        <dbReference type="ChEBI" id="CHEBI:59789"/>
    </ligand>
</feature>
<dbReference type="NCBIfam" id="TIGR03534">
    <property type="entry name" value="RF_mod_PrmC"/>
    <property type="match status" value="1"/>
</dbReference>
<name>A0ABT4RYK3_9FLAO</name>
<dbReference type="CDD" id="cd02440">
    <property type="entry name" value="AdoMet_MTases"/>
    <property type="match status" value="1"/>
</dbReference>
<dbReference type="HAMAP" id="MF_02126">
    <property type="entry name" value="RF_methyltr_PrmC"/>
    <property type="match status" value="1"/>
</dbReference>